<dbReference type="PRINTS" id="PR00368">
    <property type="entry name" value="FADPNR"/>
</dbReference>
<dbReference type="GO" id="GO:0050660">
    <property type="term" value="F:flavin adenine dinucleotide binding"/>
    <property type="evidence" value="ECO:0007669"/>
    <property type="project" value="TreeGrafter"/>
</dbReference>
<dbReference type="GO" id="GO:0003955">
    <property type="term" value="F:NAD(P)H dehydrogenase (quinone) activity"/>
    <property type="evidence" value="ECO:0007669"/>
    <property type="project" value="TreeGrafter"/>
</dbReference>
<reference evidence="2 3" key="1">
    <citation type="journal article" date="2018" name="PLoS ONE">
        <title>The draft genome of Kipferlia bialata reveals reductive genome evolution in fornicate parasites.</title>
        <authorList>
            <person name="Tanifuji G."/>
            <person name="Takabayashi S."/>
            <person name="Kume K."/>
            <person name="Takagi M."/>
            <person name="Nakayama T."/>
            <person name="Kamikawa R."/>
            <person name="Inagaki Y."/>
            <person name="Hashimoto T."/>
        </authorList>
    </citation>
    <scope>NUCLEOTIDE SEQUENCE [LARGE SCALE GENOMIC DNA]</scope>
    <source>
        <strain evidence="2">NY0173</strain>
    </source>
</reference>
<evidence type="ECO:0000313" key="2">
    <source>
        <dbReference type="EMBL" id="GIQ89089.1"/>
    </source>
</evidence>
<gene>
    <name evidence="2" type="ORF">KIPB_011480</name>
</gene>
<dbReference type="OrthoDB" id="361797at2759"/>
<sequence length="235" mass="25616">MDREIQASGDVNVSTQADAAIDYAATVDRVYTHIDGVEARVRQSLQAVERLDLIPHFVRFIGPRMLAYNGTVVTADRVVINTGAQPSIPNIPGLADTPYMTSTDILRRRDRCDHLLVLGGGYIGCELSHWQSAAGAKVTQLVRSTTLKHTDEEVREEFMRVYTSHVTVREHTTPTSVAYDEHSGLFSLSLPDGEVLTGDGLLVATGVTPATKGLGVEEAGLALTDRGFIQTDKYF</sequence>
<feature type="domain" description="FAD/NAD(P)-binding" evidence="1">
    <location>
        <begin position="33"/>
        <end position="234"/>
    </location>
</feature>
<dbReference type="Proteomes" id="UP000265618">
    <property type="component" value="Unassembled WGS sequence"/>
</dbReference>
<accession>A0A9K3D843</accession>
<evidence type="ECO:0000259" key="1">
    <source>
        <dbReference type="Pfam" id="PF07992"/>
    </source>
</evidence>
<dbReference type="PANTHER" id="PTHR43014">
    <property type="entry name" value="MERCURIC REDUCTASE"/>
    <property type="match status" value="1"/>
</dbReference>
<dbReference type="PRINTS" id="PR00411">
    <property type="entry name" value="PNDRDTASEI"/>
</dbReference>
<dbReference type="EMBL" id="BDIP01004677">
    <property type="protein sequence ID" value="GIQ89089.1"/>
    <property type="molecule type" value="Genomic_DNA"/>
</dbReference>
<dbReference type="Gene3D" id="3.50.50.60">
    <property type="entry name" value="FAD/NAD(P)-binding domain"/>
    <property type="match status" value="2"/>
</dbReference>
<comment type="caution">
    <text evidence="2">The sequence shown here is derived from an EMBL/GenBank/DDBJ whole genome shotgun (WGS) entry which is preliminary data.</text>
</comment>
<dbReference type="InterPro" id="IPR036188">
    <property type="entry name" value="FAD/NAD-bd_sf"/>
</dbReference>
<name>A0A9K3D843_9EUKA</name>
<protein>
    <recommendedName>
        <fullName evidence="1">FAD/NAD(P)-binding domain-containing protein</fullName>
    </recommendedName>
</protein>
<feature type="non-terminal residue" evidence="2">
    <location>
        <position position="235"/>
    </location>
</feature>
<keyword evidence="3" id="KW-1185">Reference proteome</keyword>
<dbReference type="AlphaFoldDB" id="A0A9K3D843"/>
<dbReference type="InterPro" id="IPR023753">
    <property type="entry name" value="FAD/NAD-binding_dom"/>
</dbReference>
<evidence type="ECO:0000313" key="3">
    <source>
        <dbReference type="Proteomes" id="UP000265618"/>
    </source>
</evidence>
<proteinExistence type="predicted"/>
<dbReference type="Pfam" id="PF07992">
    <property type="entry name" value="Pyr_redox_2"/>
    <property type="match status" value="1"/>
</dbReference>
<organism evidence="2 3">
    <name type="scientific">Kipferlia bialata</name>
    <dbReference type="NCBI Taxonomy" id="797122"/>
    <lineage>
        <taxon>Eukaryota</taxon>
        <taxon>Metamonada</taxon>
        <taxon>Carpediemonas-like organisms</taxon>
        <taxon>Kipferlia</taxon>
    </lineage>
</organism>
<dbReference type="PANTHER" id="PTHR43014:SF2">
    <property type="entry name" value="MERCURIC REDUCTASE"/>
    <property type="match status" value="1"/>
</dbReference>
<dbReference type="SUPFAM" id="SSF51905">
    <property type="entry name" value="FAD/NAD(P)-binding domain"/>
    <property type="match status" value="1"/>
</dbReference>